<evidence type="ECO:0000256" key="2">
    <source>
        <dbReference type="ARBA" id="ARBA00004651"/>
    </source>
</evidence>
<keyword evidence="5" id="KW-0813">Transport</keyword>
<feature type="transmembrane region" description="Helical" evidence="13">
    <location>
        <begin position="360"/>
        <end position="377"/>
    </location>
</feature>
<evidence type="ECO:0000256" key="8">
    <source>
        <dbReference type="ARBA" id="ARBA00022692"/>
    </source>
</evidence>
<evidence type="ECO:0000256" key="6">
    <source>
        <dbReference type="ARBA" id="ARBA00022449"/>
    </source>
</evidence>
<accession>A0ABV1HMZ5</accession>
<keyword evidence="11 13" id="KW-0472">Membrane</keyword>
<comment type="function">
    <text evidence="1">Multidrug efflux pump.</text>
</comment>
<evidence type="ECO:0000313" key="14">
    <source>
        <dbReference type="EMBL" id="MEQ2563694.1"/>
    </source>
</evidence>
<proteinExistence type="inferred from homology"/>
<feature type="transmembrane region" description="Helical" evidence="13">
    <location>
        <begin position="100"/>
        <end position="121"/>
    </location>
</feature>
<evidence type="ECO:0000256" key="1">
    <source>
        <dbReference type="ARBA" id="ARBA00003408"/>
    </source>
</evidence>
<name>A0ABV1HMZ5_9FIRM</name>
<evidence type="ECO:0000256" key="11">
    <source>
        <dbReference type="ARBA" id="ARBA00023136"/>
    </source>
</evidence>
<evidence type="ECO:0000256" key="4">
    <source>
        <dbReference type="ARBA" id="ARBA00020268"/>
    </source>
</evidence>
<gene>
    <name evidence="14" type="ORF">WMO41_11060</name>
</gene>
<dbReference type="InterPro" id="IPR048279">
    <property type="entry name" value="MdtK-like"/>
</dbReference>
<evidence type="ECO:0000256" key="12">
    <source>
        <dbReference type="ARBA" id="ARBA00031636"/>
    </source>
</evidence>
<keyword evidence="10" id="KW-0406">Ion transport</keyword>
<keyword evidence="15" id="KW-1185">Reference proteome</keyword>
<keyword evidence="7" id="KW-1003">Cell membrane</keyword>
<evidence type="ECO:0000256" key="3">
    <source>
        <dbReference type="ARBA" id="ARBA00010199"/>
    </source>
</evidence>
<feature type="transmembrane region" description="Helical" evidence="13">
    <location>
        <begin position="193"/>
        <end position="216"/>
    </location>
</feature>
<dbReference type="PANTHER" id="PTHR43298:SF2">
    <property type="entry name" value="FMN_FAD EXPORTER YEEO-RELATED"/>
    <property type="match status" value="1"/>
</dbReference>
<dbReference type="PIRSF" id="PIRSF006603">
    <property type="entry name" value="DinF"/>
    <property type="match status" value="1"/>
</dbReference>
<evidence type="ECO:0000256" key="13">
    <source>
        <dbReference type="SAM" id="Phobius"/>
    </source>
</evidence>
<feature type="transmembrane region" description="Helical" evidence="13">
    <location>
        <begin position="57"/>
        <end position="79"/>
    </location>
</feature>
<dbReference type="Proteomes" id="UP001437460">
    <property type="component" value="Unassembled WGS sequence"/>
</dbReference>
<feature type="transmembrane region" description="Helical" evidence="13">
    <location>
        <begin position="415"/>
        <end position="436"/>
    </location>
</feature>
<dbReference type="CDD" id="cd13138">
    <property type="entry name" value="MATE_yoeA_like"/>
    <property type="match status" value="1"/>
</dbReference>
<dbReference type="NCBIfam" id="TIGR00797">
    <property type="entry name" value="matE"/>
    <property type="match status" value="1"/>
</dbReference>
<sequence>MNKNKDYLITEKPSRALFAFALPMIIGNLFQQAYTIVDSAIVGHYVGETALAAVGASYALTSIFICVAIGGGIGASVIISQHFGGHAYIRMKNSIRTAMLSFLLISLLLGGIGLCFSRQIMEALNTPADAMDIAVIYLNIYFYGLPFLFMYNILSSMFNALGESRIPLYLLIFSSMLNIFLDLYMVATLHLGVAGAAYATFIAQGISAVCSFLIFLRTLRRLDGKAETWFSKAEFSSMSRIALPSILQQSTVSIGMMLVQSVVNGFGTQILAGFSAGMRIESLCVVPMSAIGNALSSYTAQNIGAEKHERIPLGYRAANIMVAITAVILCLFLELLHRPLIALFLDGAPSAQTVATGEGYLKFIGFFFCMIGFKMAVDGILRGAGAVKVFTIANLVNLGLRVLIAKFGAPVYGIAMVWYAVPLGWLANFLISYGYYRTGKWKQLK</sequence>
<comment type="subcellular location">
    <subcellularLocation>
        <location evidence="2">Cell membrane</location>
        <topology evidence="2">Multi-pass membrane protein</topology>
    </subcellularLocation>
</comment>
<evidence type="ECO:0000256" key="7">
    <source>
        <dbReference type="ARBA" id="ARBA00022475"/>
    </source>
</evidence>
<dbReference type="PANTHER" id="PTHR43298">
    <property type="entry name" value="MULTIDRUG RESISTANCE PROTEIN NORM-RELATED"/>
    <property type="match status" value="1"/>
</dbReference>
<reference evidence="14 15" key="1">
    <citation type="submission" date="2024-03" db="EMBL/GenBank/DDBJ databases">
        <title>Human intestinal bacterial collection.</title>
        <authorList>
            <person name="Pauvert C."/>
            <person name="Hitch T.C.A."/>
            <person name="Clavel T."/>
        </authorList>
    </citation>
    <scope>NUCLEOTIDE SEQUENCE [LARGE SCALE GENOMIC DNA]</scope>
    <source>
        <strain evidence="14 15">CLA-AP-H27</strain>
    </source>
</reference>
<keyword evidence="9 13" id="KW-1133">Transmembrane helix</keyword>
<feature type="transmembrane region" description="Helical" evidence="13">
    <location>
        <begin position="317"/>
        <end position="340"/>
    </location>
</feature>
<evidence type="ECO:0000256" key="9">
    <source>
        <dbReference type="ARBA" id="ARBA00022989"/>
    </source>
</evidence>
<feature type="transmembrane region" description="Helical" evidence="13">
    <location>
        <begin position="166"/>
        <end position="187"/>
    </location>
</feature>
<organism evidence="14 15">
    <name type="scientific">Ventrimonas faecis</name>
    <dbReference type="NCBI Taxonomy" id="3133170"/>
    <lineage>
        <taxon>Bacteria</taxon>
        <taxon>Bacillati</taxon>
        <taxon>Bacillota</taxon>
        <taxon>Clostridia</taxon>
        <taxon>Lachnospirales</taxon>
        <taxon>Lachnospiraceae</taxon>
        <taxon>Ventrimonas</taxon>
    </lineage>
</organism>
<dbReference type="RefSeq" id="WP_349229804.1">
    <property type="nucleotide sequence ID" value="NZ_JBBMFJ010000023.1"/>
</dbReference>
<keyword evidence="6" id="KW-0050">Antiport</keyword>
<keyword evidence="8 13" id="KW-0812">Transmembrane</keyword>
<feature type="transmembrane region" description="Helical" evidence="13">
    <location>
        <begin position="133"/>
        <end position="154"/>
    </location>
</feature>
<feature type="transmembrane region" description="Helical" evidence="13">
    <location>
        <begin position="16"/>
        <end position="37"/>
    </location>
</feature>
<dbReference type="InterPro" id="IPR050222">
    <property type="entry name" value="MATE_MdtK"/>
</dbReference>
<comment type="similarity">
    <text evidence="3">Belongs to the multi antimicrobial extrusion (MATE) (TC 2.A.66.1) family.</text>
</comment>
<evidence type="ECO:0000256" key="10">
    <source>
        <dbReference type="ARBA" id="ARBA00023065"/>
    </source>
</evidence>
<feature type="transmembrane region" description="Helical" evidence="13">
    <location>
        <begin position="389"/>
        <end position="409"/>
    </location>
</feature>
<dbReference type="Pfam" id="PF01554">
    <property type="entry name" value="MatE"/>
    <property type="match status" value="2"/>
</dbReference>
<dbReference type="EMBL" id="JBBMFJ010000023">
    <property type="protein sequence ID" value="MEQ2563694.1"/>
    <property type="molecule type" value="Genomic_DNA"/>
</dbReference>
<dbReference type="InterPro" id="IPR002528">
    <property type="entry name" value="MATE_fam"/>
</dbReference>
<evidence type="ECO:0000256" key="5">
    <source>
        <dbReference type="ARBA" id="ARBA00022448"/>
    </source>
</evidence>
<evidence type="ECO:0000313" key="15">
    <source>
        <dbReference type="Proteomes" id="UP001437460"/>
    </source>
</evidence>
<protein>
    <recommendedName>
        <fullName evidence="4">Probable multidrug resistance protein NorM</fullName>
    </recommendedName>
    <alternativeName>
        <fullName evidence="12">Multidrug-efflux transporter</fullName>
    </alternativeName>
</protein>
<comment type="caution">
    <text evidence="14">The sequence shown here is derived from an EMBL/GenBank/DDBJ whole genome shotgun (WGS) entry which is preliminary data.</text>
</comment>